<gene>
    <name evidence="4" type="ORF">AVEN_161453_1</name>
</gene>
<evidence type="ECO:0000256" key="2">
    <source>
        <dbReference type="PROSITE-ProRule" id="PRU00500"/>
    </source>
</evidence>
<evidence type="ECO:0000313" key="4">
    <source>
        <dbReference type="EMBL" id="GBN78546.1"/>
    </source>
</evidence>
<protein>
    <recommendedName>
        <fullName evidence="3">Thyroglobulin type-1 domain-containing protein</fullName>
    </recommendedName>
</protein>
<feature type="domain" description="Thyroglobulin type-1" evidence="3">
    <location>
        <begin position="1"/>
        <end position="70"/>
    </location>
</feature>
<dbReference type="Gene3D" id="4.10.800.10">
    <property type="entry name" value="Thyroglobulin type-1"/>
    <property type="match status" value="1"/>
</dbReference>
<dbReference type="InterPro" id="IPR036857">
    <property type="entry name" value="Thyroglobulin_1_sf"/>
</dbReference>
<name>A0A4Y2RT39_ARAVE</name>
<keyword evidence="5" id="KW-1185">Reference proteome</keyword>
<evidence type="ECO:0000313" key="5">
    <source>
        <dbReference type="Proteomes" id="UP000499080"/>
    </source>
</evidence>
<proteinExistence type="predicted"/>
<dbReference type="Pfam" id="PF00086">
    <property type="entry name" value="Thyroglobulin_1"/>
    <property type="match status" value="1"/>
</dbReference>
<dbReference type="InterPro" id="IPR000716">
    <property type="entry name" value="Thyroglobulin_1"/>
</dbReference>
<evidence type="ECO:0000256" key="1">
    <source>
        <dbReference type="ARBA" id="ARBA00023157"/>
    </source>
</evidence>
<dbReference type="Proteomes" id="UP000499080">
    <property type="component" value="Unassembled WGS sequence"/>
</dbReference>
<dbReference type="PROSITE" id="PS51162">
    <property type="entry name" value="THYROGLOBULIN_1_2"/>
    <property type="match status" value="1"/>
</dbReference>
<evidence type="ECO:0000259" key="3">
    <source>
        <dbReference type="PROSITE" id="PS51162"/>
    </source>
</evidence>
<dbReference type="OrthoDB" id="1725934at2759"/>
<accession>A0A4Y2RT39</accession>
<keyword evidence="1" id="KW-1015">Disulfide bond</keyword>
<comment type="caution">
    <text evidence="4">The sequence shown here is derived from an EMBL/GenBank/DDBJ whole genome shotgun (WGS) entry which is preliminary data.</text>
</comment>
<dbReference type="SUPFAM" id="SSF57610">
    <property type="entry name" value="Thyroglobulin type-1 domain"/>
    <property type="match status" value="2"/>
</dbReference>
<organism evidence="4 5">
    <name type="scientific">Araneus ventricosus</name>
    <name type="common">Orbweaver spider</name>
    <name type="synonym">Epeira ventricosa</name>
    <dbReference type="NCBI Taxonomy" id="182803"/>
    <lineage>
        <taxon>Eukaryota</taxon>
        <taxon>Metazoa</taxon>
        <taxon>Ecdysozoa</taxon>
        <taxon>Arthropoda</taxon>
        <taxon>Chelicerata</taxon>
        <taxon>Arachnida</taxon>
        <taxon>Araneae</taxon>
        <taxon>Araneomorphae</taxon>
        <taxon>Entelegynae</taxon>
        <taxon>Araneoidea</taxon>
        <taxon>Araneidae</taxon>
        <taxon>Araneus</taxon>
    </lineage>
</organism>
<sequence>MADRAKHRDTLSLEDLAYRTTWPECDDFGYYKSMVCLSDILCYCVDKNGNRIFGTEIASKIDPTRFEKYCKCSREYEEFPRSVPNGDFLRCLPNGDYDRLQCTEEWCYCLESENPDIIEAAKFNTSLKDLSCCEYN</sequence>
<comment type="caution">
    <text evidence="2">Lacks conserved residue(s) required for the propagation of feature annotation.</text>
</comment>
<dbReference type="EMBL" id="BGPR01018216">
    <property type="protein sequence ID" value="GBN78546.1"/>
    <property type="molecule type" value="Genomic_DNA"/>
</dbReference>
<dbReference type="AlphaFoldDB" id="A0A4Y2RT39"/>
<reference evidence="4 5" key="1">
    <citation type="journal article" date="2019" name="Sci. Rep.">
        <title>Orb-weaving spider Araneus ventricosus genome elucidates the spidroin gene catalogue.</title>
        <authorList>
            <person name="Kono N."/>
            <person name="Nakamura H."/>
            <person name="Ohtoshi R."/>
            <person name="Moran D.A.P."/>
            <person name="Shinohara A."/>
            <person name="Yoshida Y."/>
            <person name="Fujiwara M."/>
            <person name="Mori M."/>
            <person name="Tomita M."/>
            <person name="Arakawa K."/>
        </authorList>
    </citation>
    <scope>NUCLEOTIDE SEQUENCE [LARGE SCALE GENOMIC DNA]</scope>
</reference>